<proteinExistence type="predicted"/>
<accession>A0A9D4JT15</accession>
<dbReference type="EMBL" id="JAIWYP010000005">
    <property type="protein sequence ID" value="KAH3823146.1"/>
    <property type="molecule type" value="Genomic_DNA"/>
</dbReference>
<comment type="caution">
    <text evidence="1">The sequence shown here is derived from an EMBL/GenBank/DDBJ whole genome shotgun (WGS) entry which is preliminary data.</text>
</comment>
<reference evidence="1" key="2">
    <citation type="submission" date="2020-11" db="EMBL/GenBank/DDBJ databases">
        <authorList>
            <person name="McCartney M.A."/>
            <person name="Auch B."/>
            <person name="Kono T."/>
            <person name="Mallez S."/>
            <person name="Becker A."/>
            <person name="Gohl D.M."/>
            <person name="Silverstein K.A.T."/>
            <person name="Koren S."/>
            <person name="Bechman K.B."/>
            <person name="Herman A."/>
            <person name="Abrahante J.E."/>
            <person name="Garbe J."/>
        </authorList>
    </citation>
    <scope>NUCLEOTIDE SEQUENCE</scope>
    <source>
        <strain evidence="1">Duluth1</strain>
        <tissue evidence="1">Whole animal</tissue>
    </source>
</reference>
<dbReference type="SUPFAM" id="SSF52047">
    <property type="entry name" value="RNI-like"/>
    <property type="match status" value="1"/>
</dbReference>
<dbReference type="PANTHER" id="PTHR46844">
    <property type="entry name" value="SLR5058 PROTEIN"/>
    <property type="match status" value="1"/>
</dbReference>
<dbReference type="InterPro" id="IPR032675">
    <property type="entry name" value="LRR_dom_sf"/>
</dbReference>
<gene>
    <name evidence="1" type="ORF">DPMN_124945</name>
</gene>
<dbReference type="PANTHER" id="PTHR46844:SF1">
    <property type="entry name" value="SLR5058 PROTEIN"/>
    <property type="match status" value="1"/>
</dbReference>
<dbReference type="AlphaFoldDB" id="A0A9D4JT15"/>
<protein>
    <recommendedName>
        <fullName evidence="3">NACHT domain-containing protein</fullName>
    </recommendedName>
</protein>
<name>A0A9D4JT15_DREPO</name>
<organism evidence="1 2">
    <name type="scientific">Dreissena polymorpha</name>
    <name type="common">Zebra mussel</name>
    <name type="synonym">Mytilus polymorpha</name>
    <dbReference type="NCBI Taxonomy" id="45954"/>
    <lineage>
        <taxon>Eukaryota</taxon>
        <taxon>Metazoa</taxon>
        <taxon>Spiralia</taxon>
        <taxon>Lophotrochozoa</taxon>
        <taxon>Mollusca</taxon>
        <taxon>Bivalvia</taxon>
        <taxon>Autobranchia</taxon>
        <taxon>Heteroconchia</taxon>
        <taxon>Euheterodonta</taxon>
        <taxon>Imparidentia</taxon>
        <taxon>Neoheterodontei</taxon>
        <taxon>Myida</taxon>
        <taxon>Dreissenoidea</taxon>
        <taxon>Dreissenidae</taxon>
        <taxon>Dreissena</taxon>
    </lineage>
</organism>
<keyword evidence="2" id="KW-1185">Reference proteome</keyword>
<dbReference type="Proteomes" id="UP000828390">
    <property type="component" value="Unassembled WGS sequence"/>
</dbReference>
<sequence length="942" mass="105029">MGKTTVAAKLVLDWCNAQNGPPSFHGENSAFADIATLKQFKCVFFIKLGDHSGTSDVTEIIQKQIIDSIYTSTGRNDAYKLLNAILERDKCLLIQDGLDEWTSDDSRLVQPFMVASHSRCAVLTTSRSWKLTDERIKESQIDSLLVLKGVNDSNRMSKKMLHLLMPKDDIDSKHNEFLRDLDTFANNIDQMLVSPLLLSLIVCSWVEGNRLTNSRCKIYSILIDGLFKKVSLKRVYFVNQTFTCLKNTHYIQQHIKYLKVLSKIAFLMFGVKEEITDRELLKHLTSKQKLFALNVGILTERKCVTPTYTPSMFKFIHKSVREFLCAYYIACNPSAISSISNKIADGIDAVNILADVFIFLCGLKISSANRISQLLDNIINSHNMINITQSQFDNIQSKITQGFAEAKSNIQNEENIQFTVSRIEFREVENDNALTHILNMNSSTVRSIKIAWATNELTEQQIGLCGRDFGSFPNLEILHIIIPEGIAISSHGFMKLQDLTLNCKCDGLDLSTSHCLKTINLGEHITLLPNGLRGLNTIKSLILWCKCDGLDLSHCHNLETVFIAGDIYLLHNGLLGLENLKNLTLHCKCHDLDLSSCYNLETINIGKDTTVSSYGINGLTNLISISLSSTCDAVNLSSCKKVKSISICEGFVVPPEDIREIKEHNYDTLRGGLELPRSHMLDTTAIVLLPDGLSNLKDLTTLILICKCDELELSSCHNLEKVYIEGEITLLSTGLHGLEKLVDLTLRCKCDGLDLSLSHSLKTINIGRDIVLLPNGLRGLDKLHHLVLLCRCDGLDISDCKNLETLRIHGDIILASTGLCGLGKLQDLTLYCKCDDLDLSDCNSLEQVNIGGDILLLPYGLRGLNKLKSIILWCKCDGLDLSHCSNLETVHIGEDLTLLPNGLRGLQKLENLTVECKCDYLDLSSCDNLQTIDIASILMIRL</sequence>
<evidence type="ECO:0000313" key="1">
    <source>
        <dbReference type="EMBL" id="KAH3823146.1"/>
    </source>
</evidence>
<reference evidence="1" key="1">
    <citation type="journal article" date="2019" name="bioRxiv">
        <title>The Genome of the Zebra Mussel, Dreissena polymorpha: A Resource for Invasive Species Research.</title>
        <authorList>
            <person name="McCartney M.A."/>
            <person name="Auch B."/>
            <person name="Kono T."/>
            <person name="Mallez S."/>
            <person name="Zhang Y."/>
            <person name="Obille A."/>
            <person name="Becker A."/>
            <person name="Abrahante J.E."/>
            <person name="Garbe J."/>
            <person name="Badalamenti J.P."/>
            <person name="Herman A."/>
            <person name="Mangelson H."/>
            <person name="Liachko I."/>
            <person name="Sullivan S."/>
            <person name="Sone E.D."/>
            <person name="Koren S."/>
            <person name="Silverstein K.A.T."/>
            <person name="Beckman K.B."/>
            <person name="Gohl D.M."/>
        </authorList>
    </citation>
    <scope>NUCLEOTIDE SEQUENCE</scope>
    <source>
        <strain evidence="1">Duluth1</strain>
        <tissue evidence="1">Whole animal</tissue>
    </source>
</reference>
<dbReference type="Gene3D" id="3.40.50.300">
    <property type="entry name" value="P-loop containing nucleotide triphosphate hydrolases"/>
    <property type="match status" value="1"/>
</dbReference>
<dbReference type="Gene3D" id="3.80.10.10">
    <property type="entry name" value="Ribonuclease Inhibitor"/>
    <property type="match status" value="1"/>
</dbReference>
<evidence type="ECO:0000313" key="2">
    <source>
        <dbReference type="Proteomes" id="UP000828390"/>
    </source>
</evidence>
<evidence type="ECO:0008006" key="3">
    <source>
        <dbReference type="Google" id="ProtNLM"/>
    </source>
</evidence>
<dbReference type="SUPFAM" id="SSF52540">
    <property type="entry name" value="P-loop containing nucleoside triphosphate hydrolases"/>
    <property type="match status" value="1"/>
</dbReference>
<dbReference type="InterPro" id="IPR027417">
    <property type="entry name" value="P-loop_NTPase"/>
</dbReference>